<comment type="caution">
    <text evidence="8">The sequence shown here is derived from an EMBL/GenBank/DDBJ whole genome shotgun (WGS) entry which is preliminary data.</text>
</comment>
<dbReference type="Pfam" id="PF02384">
    <property type="entry name" value="N6_Mtase"/>
    <property type="match status" value="1"/>
</dbReference>
<evidence type="ECO:0000256" key="2">
    <source>
        <dbReference type="ARBA" id="ARBA00022603"/>
    </source>
</evidence>
<organism evidence="8 9">
    <name type="scientific">Streptomonospora mangrovi</name>
    <dbReference type="NCBI Taxonomy" id="2883123"/>
    <lineage>
        <taxon>Bacteria</taxon>
        <taxon>Bacillati</taxon>
        <taxon>Actinomycetota</taxon>
        <taxon>Actinomycetes</taxon>
        <taxon>Streptosporangiales</taxon>
        <taxon>Nocardiopsidaceae</taxon>
        <taxon>Streptomonospora</taxon>
    </lineage>
</organism>
<dbReference type="GO" id="GO:0008170">
    <property type="term" value="F:N-methyltransferase activity"/>
    <property type="evidence" value="ECO:0007669"/>
    <property type="project" value="InterPro"/>
</dbReference>
<dbReference type="GO" id="GO:0003677">
    <property type="term" value="F:DNA binding"/>
    <property type="evidence" value="ECO:0007669"/>
    <property type="project" value="InterPro"/>
</dbReference>
<accession>A0A9X3NKU8</accession>
<evidence type="ECO:0000256" key="1">
    <source>
        <dbReference type="ARBA" id="ARBA00011900"/>
    </source>
</evidence>
<dbReference type="SUPFAM" id="SSF53335">
    <property type="entry name" value="S-adenosyl-L-methionine-dependent methyltransferases"/>
    <property type="match status" value="1"/>
</dbReference>
<dbReference type="PRINTS" id="PR00507">
    <property type="entry name" value="N12N6MTFRASE"/>
</dbReference>
<evidence type="ECO:0000313" key="9">
    <source>
        <dbReference type="Proteomes" id="UP001140076"/>
    </source>
</evidence>
<dbReference type="InterPro" id="IPR029063">
    <property type="entry name" value="SAM-dependent_MTases_sf"/>
</dbReference>
<name>A0A9X3NKU8_9ACTN</name>
<keyword evidence="9" id="KW-1185">Reference proteome</keyword>
<feature type="domain" description="DNA methylase adenine-specific" evidence="7">
    <location>
        <begin position="152"/>
        <end position="251"/>
    </location>
</feature>
<evidence type="ECO:0000256" key="6">
    <source>
        <dbReference type="ARBA" id="ARBA00047942"/>
    </source>
</evidence>
<dbReference type="EC" id="2.1.1.72" evidence="1"/>
<reference evidence="8" key="1">
    <citation type="submission" date="2021-10" db="EMBL/GenBank/DDBJ databases">
        <title>Streptomonospora sp. nov., isolated from mangrove soil.</title>
        <authorList>
            <person name="Chen X."/>
            <person name="Ge X."/>
            <person name="Liu W."/>
        </authorList>
    </citation>
    <scope>NUCLEOTIDE SEQUENCE</scope>
    <source>
        <strain evidence="8">S1-112</strain>
    </source>
</reference>
<dbReference type="PANTHER" id="PTHR42933:SF3">
    <property type="entry name" value="TYPE I RESTRICTION ENZYME MJAVIII METHYLASE SUBUNIT"/>
    <property type="match status" value="1"/>
</dbReference>
<gene>
    <name evidence="8" type="ORF">LG943_12675</name>
</gene>
<dbReference type="InterPro" id="IPR051537">
    <property type="entry name" value="DNA_Adenine_Mtase"/>
</dbReference>
<evidence type="ECO:0000256" key="4">
    <source>
        <dbReference type="ARBA" id="ARBA00022691"/>
    </source>
</evidence>
<protein>
    <recommendedName>
        <fullName evidence="1">site-specific DNA-methyltransferase (adenine-specific)</fullName>
        <ecNumber evidence="1">2.1.1.72</ecNumber>
    </recommendedName>
</protein>
<dbReference type="GO" id="GO:0009007">
    <property type="term" value="F:site-specific DNA-methyltransferase (adenine-specific) activity"/>
    <property type="evidence" value="ECO:0007669"/>
    <property type="project" value="UniProtKB-EC"/>
</dbReference>
<sequence>MPESRRRSSLEAHAHAVANAVDTAWHGVHGHGRIEVPLSVVAGLALLGPPPGRREHVAHHITHLSENGLAAFMRHLWAEFLCARPDLANPVWPLVRCWLGDHPVTDSALTGAHATARAALNRGQLDLTGDRKTRWEVDLLGVVLTVLTHGTAKQARGLYYTPAPVAYAMAALLGLTEGERVAEPAAGTGGMLRAAAQVMRDHGRDPASATWIANDVDPVAVACLAVNAELWELGPRVLIGVGDTLTDDWMQGACAQRTETLGVAADVRRLAELRNALAQLRRLTDAAAPEARNRDREEPT</sequence>
<dbReference type="RefSeq" id="WP_270072442.1">
    <property type="nucleotide sequence ID" value="NZ_JAJAQC010000018.1"/>
</dbReference>
<dbReference type="InterPro" id="IPR003356">
    <property type="entry name" value="DNA_methylase_A-5"/>
</dbReference>
<keyword evidence="4" id="KW-0949">S-adenosyl-L-methionine</keyword>
<evidence type="ECO:0000256" key="5">
    <source>
        <dbReference type="ARBA" id="ARBA00022747"/>
    </source>
</evidence>
<proteinExistence type="predicted"/>
<evidence type="ECO:0000259" key="7">
    <source>
        <dbReference type="Pfam" id="PF02384"/>
    </source>
</evidence>
<dbReference type="AlphaFoldDB" id="A0A9X3NKU8"/>
<dbReference type="EMBL" id="JAJAQC010000018">
    <property type="protein sequence ID" value="MDA0565163.1"/>
    <property type="molecule type" value="Genomic_DNA"/>
</dbReference>
<evidence type="ECO:0000256" key="3">
    <source>
        <dbReference type="ARBA" id="ARBA00022679"/>
    </source>
</evidence>
<keyword evidence="3" id="KW-0808">Transferase</keyword>
<evidence type="ECO:0000313" key="8">
    <source>
        <dbReference type="EMBL" id="MDA0565163.1"/>
    </source>
</evidence>
<dbReference type="GO" id="GO:0032259">
    <property type="term" value="P:methylation"/>
    <property type="evidence" value="ECO:0007669"/>
    <property type="project" value="UniProtKB-KW"/>
</dbReference>
<dbReference type="GO" id="GO:0009307">
    <property type="term" value="P:DNA restriction-modification system"/>
    <property type="evidence" value="ECO:0007669"/>
    <property type="project" value="UniProtKB-KW"/>
</dbReference>
<keyword evidence="2 8" id="KW-0489">Methyltransferase</keyword>
<dbReference type="Gene3D" id="3.40.50.150">
    <property type="entry name" value="Vaccinia Virus protein VP39"/>
    <property type="match status" value="1"/>
</dbReference>
<keyword evidence="5" id="KW-0680">Restriction system</keyword>
<comment type="catalytic activity">
    <reaction evidence="6">
        <text>a 2'-deoxyadenosine in DNA + S-adenosyl-L-methionine = an N(6)-methyl-2'-deoxyadenosine in DNA + S-adenosyl-L-homocysteine + H(+)</text>
        <dbReference type="Rhea" id="RHEA:15197"/>
        <dbReference type="Rhea" id="RHEA-COMP:12418"/>
        <dbReference type="Rhea" id="RHEA-COMP:12419"/>
        <dbReference type="ChEBI" id="CHEBI:15378"/>
        <dbReference type="ChEBI" id="CHEBI:57856"/>
        <dbReference type="ChEBI" id="CHEBI:59789"/>
        <dbReference type="ChEBI" id="CHEBI:90615"/>
        <dbReference type="ChEBI" id="CHEBI:90616"/>
        <dbReference type="EC" id="2.1.1.72"/>
    </reaction>
</comment>
<dbReference type="PANTHER" id="PTHR42933">
    <property type="entry name" value="SLR6095 PROTEIN"/>
    <property type="match status" value="1"/>
</dbReference>
<dbReference type="Proteomes" id="UP001140076">
    <property type="component" value="Unassembled WGS sequence"/>
</dbReference>